<protein>
    <recommendedName>
        <fullName evidence="2">non-specific serine/threonine protein kinase</fullName>
        <ecNumber evidence="2">2.7.11.1</ecNumber>
    </recommendedName>
</protein>
<dbReference type="EC" id="2.7.11.1" evidence="2"/>
<dbReference type="SMR" id="A0A803LXE2"/>
<dbReference type="SUPFAM" id="SSF50985">
    <property type="entry name" value="RCC1/BLIP-II"/>
    <property type="match status" value="1"/>
</dbReference>
<comment type="catalytic activity">
    <reaction evidence="14">
        <text>L-seryl-[protein] + ATP = O-phospho-L-seryl-[protein] + ADP + H(+)</text>
        <dbReference type="Rhea" id="RHEA:17989"/>
        <dbReference type="Rhea" id="RHEA-COMP:9863"/>
        <dbReference type="Rhea" id="RHEA-COMP:11604"/>
        <dbReference type="ChEBI" id="CHEBI:15378"/>
        <dbReference type="ChEBI" id="CHEBI:29999"/>
        <dbReference type="ChEBI" id="CHEBI:30616"/>
        <dbReference type="ChEBI" id="CHEBI:83421"/>
        <dbReference type="ChEBI" id="CHEBI:456216"/>
        <dbReference type="EC" id="2.7.11.1"/>
    </reaction>
</comment>
<dbReference type="CDD" id="cd14066">
    <property type="entry name" value="STKc_IRAK"/>
    <property type="match status" value="1"/>
</dbReference>
<evidence type="ECO:0000256" key="11">
    <source>
        <dbReference type="ARBA" id="ARBA00023136"/>
    </source>
</evidence>
<keyword evidence="4" id="KW-0808">Transferase</keyword>
<name>A0A803LXE2_CHEQI</name>
<dbReference type="EnsemblPlants" id="AUR62020143-RA">
    <property type="protein sequence ID" value="AUR62020143-RA:cds"/>
    <property type="gene ID" value="AUR62020143"/>
</dbReference>
<dbReference type="AlphaFoldDB" id="A0A803LXE2"/>
<evidence type="ECO:0000256" key="12">
    <source>
        <dbReference type="ARBA" id="ARBA00023180"/>
    </source>
</evidence>
<evidence type="ECO:0000256" key="13">
    <source>
        <dbReference type="ARBA" id="ARBA00047899"/>
    </source>
</evidence>
<dbReference type="Gene3D" id="1.10.510.10">
    <property type="entry name" value="Transferase(Phosphotransferase) domain 1"/>
    <property type="match status" value="1"/>
</dbReference>
<feature type="domain" description="Protein kinase" evidence="17">
    <location>
        <begin position="523"/>
        <end position="807"/>
    </location>
</feature>
<dbReference type="Gene3D" id="3.30.200.20">
    <property type="entry name" value="Phosphorylase Kinase, domain 1"/>
    <property type="match status" value="1"/>
</dbReference>
<evidence type="ECO:0000256" key="1">
    <source>
        <dbReference type="ARBA" id="ARBA00004167"/>
    </source>
</evidence>
<comment type="subcellular location">
    <subcellularLocation>
        <location evidence="1">Membrane</location>
        <topology evidence="1">Single-pass membrane protein</topology>
    </subcellularLocation>
</comment>
<evidence type="ECO:0000256" key="3">
    <source>
        <dbReference type="ARBA" id="ARBA00022527"/>
    </source>
</evidence>
<dbReference type="InterPro" id="IPR000719">
    <property type="entry name" value="Prot_kinase_dom"/>
</dbReference>
<evidence type="ECO:0000256" key="16">
    <source>
        <dbReference type="SAM" id="Phobius"/>
    </source>
</evidence>
<organism evidence="18 19">
    <name type="scientific">Chenopodium quinoa</name>
    <name type="common">Quinoa</name>
    <dbReference type="NCBI Taxonomy" id="63459"/>
    <lineage>
        <taxon>Eukaryota</taxon>
        <taxon>Viridiplantae</taxon>
        <taxon>Streptophyta</taxon>
        <taxon>Embryophyta</taxon>
        <taxon>Tracheophyta</taxon>
        <taxon>Spermatophyta</taxon>
        <taxon>Magnoliopsida</taxon>
        <taxon>eudicotyledons</taxon>
        <taxon>Gunneridae</taxon>
        <taxon>Pentapetalae</taxon>
        <taxon>Caryophyllales</taxon>
        <taxon>Chenopodiaceae</taxon>
        <taxon>Chenopodioideae</taxon>
        <taxon>Atripliceae</taxon>
        <taxon>Chenopodium</taxon>
    </lineage>
</organism>
<evidence type="ECO:0000259" key="17">
    <source>
        <dbReference type="PROSITE" id="PS50011"/>
    </source>
</evidence>
<keyword evidence="7 15" id="KW-0547">Nucleotide-binding</keyword>
<evidence type="ECO:0000256" key="8">
    <source>
        <dbReference type="ARBA" id="ARBA00022777"/>
    </source>
</evidence>
<dbReference type="GO" id="GO:0005524">
    <property type="term" value="F:ATP binding"/>
    <property type="evidence" value="ECO:0007669"/>
    <property type="project" value="UniProtKB-UniRule"/>
</dbReference>
<dbReference type="SUPFAM" id="SSF56112">
    <property type="entry name" value="Protein kinase-like (PK-like)"/>
    <property type="match status" value="1"/>
</dbReference>
<evidence type="ECO:0000256" key="10">
    <source>
        <dbReference type="ARBA" id="ARBA00022989"/>
    </source>
</evidence>
<dbReference type="Proteomes" id="UP000596660">
    <property type="component" value="Unplaced"/>
</dbReference>
<dbReference type="GO" id="GO:0016020">
    <property type="term" value="C:membrane"/>
    <property type="evidence" value="ECO:0007669"/>
    <property type="project" value="UniProtKB-SubCell"/>
</dbReference>
<dbReference type="Gramene" id="AUR62020143-RA">
    <property type="protein sequence ID" value="AUR62020143-RA:cds"/>
    <property type="gene ID" value="AUR62020143"/>
</dbReference>
<keyword evidence="5 16" id="KW-0812">Transmembrane</keyword>
<accession>A0A803LXE2</accession>
<feature type="transmembrane region" description="Helical" evidence="16">
    <location>
        <begin position="411"/>
        <end position="435"/>
    </location>
</feature>
<comment type="catalytic activity">
    <reaction evidence="13">
        <text>L-threonyl-[protein] + ATP = O-phospho-L-threonyl-[protein] + ADP + H(+)</text>
        <dbReference type="Rhea" id="RHEA:46608"/>
        <dbReference type="Rhea" id="RHEA-COMP:11060"/>
        <dbReference type="Rhea" id="RHEA-COMP:11605"/>
        <dbReference type="ChEBI" id="CHEBI:15378"/>
        <dbReference type="ChEBI" id="CHEBI:30013"/>
        <dbReference type="ChEBI" id="CHEBI:30616"/>
        <dbReference type="ChEBI" id="CHEBI:61977"/>
        <dbReference type="ChEBI" id="CHEBI:456216"/>
        <dbReference type="EC" id="2.7.11.1"/>
    </reaction>
</comment>
<dbReference type="PROSITE" id="PS00108">
    <property type="entry name" value="PROTEIN_KINASE_ST"/>
    <property type="match status" value="1"/>
</dbReference>
<sequence>MKKKAIYFSLVRRCQLLPVLLTLFFLLNCTIVRGLGSSSTIAAIHGFNTVCGILVGKSQGIQCFQQGRVFSALPNISYEAISGGRDFFCALSSGGSDLFCWDTGFSNSSIFGKIVYHNTLSPLTDLAVGDDQVCAVQARTGIIQCWEREGRLRLLSPALPPVGETDFLSITSGDGFSCGIVRDERNVLCWGENGIGDFIEREFGSLSMLSVVAGKSHVCGVAYSGLLICKGLNDSGQLDVPSEKPFHFLELALSGTYSCALQRNNGSVICWGNGGNTSAITDQKIQKLSFESIISGLDYTCGLRSDNFTVNCWGPGWSGKLDTSLSLPSMIPGKCVRESCQLCGVYPGSEALCSGDTIICRSCVIELPFPLNSRINVEVGNVSQPVSSPVAISPSYSVLSSPSNKEKHRPLWAYEIFGFVGIISGIFAFAYFIYLKRLGCSKDRKDRDVVKDKELNSIGSSNAADSAFVASNASSAPQSRSSSITQLSSMALGRTRSWDNSSKHVEKAEVFTLSELAAATKNFSLENKIGRGSFGTVYKGKLSSAGCEVAIKREEICARSKRGYAFESELMLLTRVHHKHLVGLVGFCEEQNERLLVYKYMTNGALHDHLHSYSAQKSSSPLNSWRMRIKIALDAARGIEYLHNYAVPPIIHRDIKSSNILLDANWVGRVSDFGLSLKGPENEEGSMSIKPVGTVGYIDPEYYVLKVLTTKSDVYGFGVVLLELLTGKKAVFKEGEKSGPTGVVEYAGPFIVAGEVWKVLDKRVEMPVMNESEAVELLAYTAMMCVNLEGKERPTMSDVVSNLERALTLCKGSSGTFSPNFYSFSEIIG</sequence>
<dbReference type="SMART" id="SM00220">
    <property type="entry name" value="S_TKc"/>
    <property type="match status" value="1"/>
</dbReference>
<dbReference type="InterPro" id="IPR001245">
    <property type="entry name" value="Ser-Thr/Tyr_kinase_cat_dom"/>
</dbReference>
<evidence type="ECO:0000256" key="4">
    <source>
        <dbReference type="ARBA" id="ARBA00022679"/>
    </source>
</evidence>
<dbReference type="InterPro" id="IPR017441">
    <property type="entry name" value="Protein_kinase_ATP_BS"/>
</dbReference>
<keyword evidence="9 15" id="KW-0067">ATP-binding</keyword>
<dbReference type="InterPro" id="IPR009091">
    <property type="entry name" value="RCC1/BLIP-II"/>
</dbReference>
<dbReference type="PANTHER" id="PTHR46146:SF1">
    <property type="entry name" value="SERINE_THREONINE-PROTEIN KINASE-LIKE PROTEIN CCR3"/>
    <property type="match status" value="1"/>
</dbReference>
<keyword evidence="12" id="KW-0325">Glycoprotein</keyword>
<keyword evidence="6" id="KW-0732">Signal</keyword>
<dbReference type="FunFam" id="3.30.200.20:FF:000039">
    <property type="entry name" value="receptor-like protein kinase FERONIA"/>
    <property type="match status" value="1"/>
</dbReference>
<evidence type="ECO:0000256" key="7">
    <source>
        <dbReference type="ARBA" id="ARBA00022741"/>
    </source>
</evidence>
<evidence type="ECO:0000256" key="9">
    <source>
        <dbReference type="ARBA" id="ARBA00022840"/>
    </source>
</evidence>
<evidence type="ECO:0000256" key="5">
    <source>
        <dbReference type="ARBA" id="ARBA00022692"/>
    </source>
</evidence>
<keyword evidence="3" id="KW-0723">Serine/threonine-protein kinase</keyword>
<reference evidence="18" key="2">
    <citation type="submission" date="2021-03" db="UniProtKB">
        <authorList>
            <consortium name="EnsemblPlants"/>
        </authorList>
    </citation>
    <scope>IDENTIFICATION</scope>
</reference>
<dbReference type="FunFam" id="1.10.510.10:FF:000569">
    <property type="entry name" value="Serine/threonine-protein kinase-like protein CCR4"/>
    <property type="match status" value="1"/>
</dbReference>
<reference evidence="18" key="1">
    <citation type="journal article" date="2017" name="Nature">
        <title>The genome of Chenopodium quinoa.</title>
        <authorList>
            <person name="Jarvis D.E."/>
            <person name="Ho Y.S."/>
            <person name="Lightfoot D.J."/>
            <person name="Schmoeckel S.M."/>
            <person name="Li B."/>
            <person name="Borm T.J.A."/>
            <person name="Ohyanagi H."/>
            <person name="Mineta K."/>
            <person name="Michell C.T."/>
            <person name="Saber N."/>
            <person name="Kharbatia N.M."/>
            <person name="Rupper R.R."/>
            <person name="Sharp A.R."/>
            <person name="Dally N."/>
            <person name="Boughton B.A."/>
            <person name="Woo Y.H."/>
            <person name="Gao G."/>
            <person name="Schijlen E.G.W.M."/>
            <person name="Guo X."/>
            <person name="Momin A.A."/>
            <person name="Negrao S."/>
            <person name="Al-Babili S."/>
            <person name="Gehring C."/>
            <person name="Roessner U."/>
            <person name="Jung C."/>
            <person name="Murphy K."/>
            <person name="Arold S.T."/>
            <person name="Gojobori T."/>
            <person name="van der Linden C.G."/>
            <person name="van Loo E.N."/>
            <person name="Jellen E.N."/>
            <person name="Maughan P.J."/>
            <person name="Tester M."/>
        </authorList>
    </citation>
    <scope>NUCLEOTIDE SEQUENCE [LARGE SCALE GENOMIC DNA]</scope>
    <source>
        <strain evidence="18">cv. PI 614886</strain>
    </source>
</reference>
<evidence type="ECO:0000256" key="15">
    <source>
        <dbReference type="PROSITE-ProRule" id="PRU10141"/>
    </source>
</evidence>
<evidence type="ECO:0000256" key="2">
    <source>
        <dbReference type="ARBA" id="ARBA00012513"/>
    </source>
</evidence>
<keyword evidence="11 16" id="KW-0472">Membrane</keyword>
<evidence type="ECO:0000313" key="18">
    <source>
        <dbReference type="EnsemblPlants" id="AUR62020143-RA:cds"/>
    </source>
</evidence>
<keyword evidence="10 16" id="KW-1133">Transmembrane helix</keyword>
<proteinExistence type="predicted"/>
<feature type="binding site" evidence="15">
    <location>
        <position position="552"/>
    </location>
    <ligand>
        <name>ATP</name>
        <dbReference type="ChEBI" id="CHEBI:30616"/>
    </ligand>
</feature>
<evidence type="ECO:0000256" key="6">
    <source>
        <dbReference type="ARBA" id="ARBA00022729"/>
    </source>
</evidence>
<dbReference type="InterPro" id="IPR011009">
    <property type="entry name" value="Kinase-like_dom_sf"/>
</dbReference>
<evidence type="ECO:0000313" key="19">
    <source>
        <dbReference type="Proteomes" id="UP000596660"/>
    </source>
</evidence>
<dbReference type="GO" id="GO:0042803">
    <property type="term" value="F:protein homodimerization activity"/>
    <property type="evidence" value="ECO:0007669"/>
    <property type="project" value="UniProtKB-ARBA"/>
</dbReference>
<dbReference type="InterPro" id="IPR008271">
    <property type="entry name" value="Ser/Thr_kinase_AS"/>
</dbReference>
<keyword evidence="8" id="KW-0418">Kinase</keyword>
<dbReference type="Gene3D" id="2.130.10.30">
    <property type="entry name" value="Regulator of chromosome condensation 1/beta-lactamase-inhibitor protein II"/>
    <property type="match status" value="2"/>
</dbReference>
<keyword evidence="19" id="KW-1185">Reference proteome</keyword>
<dbReference type="Pfam" id="PF07714">
    <property type="entry name" value="PK_Tyr_Ser-Thr"/>
    <property type="match status" value="1"/>
</dbReference>
<dbReference type="PROSITE" id="PS50011">
    <property type="entry name" value="PROTEIN_KINASE_DOM"/>
    <property type="match status" value="1"/>
</dbReference>
<evidence type="ECO:0000256" key="14">
    <source>
        <dbReference type="ARBA" id="ARBA00048679"/>
    </source>
</evidence>
<dbReference type="GO" id="GO:0004674">
    <property type="term" value="F:protein serine/threonine kinase activity"/>
    <property type="evidence" value="ECO:0007669"/>
    <property type="project" value="UniProtKB-KW"/>
</dbReference>
<dbReference type="PROSITE" id="PS00107">
    <property type="entry name" value="PROTEIN_KINASE_ATP"/>
    <property type="match status" value="1"/>
</dbReference>
<dbReference type="PANTHER" id="PTHR46146">
    <property type="entry name" value="SERINE/THREONINE-PROTEIN KINASE-LIKE PROTEIN CCR4"/>
    <property type="match status" value="1"/>
</dbReference>